<sequence length="88" mass="9592">MRDESGRNPDSGEPPIKQSNTGGLREGSGGMDGELAFLSKILCPDNLSASRRHVETRHVGEAMARVVLQDMDIIGRGAYTSHREDEPQ</sequence>
<gene>
    <name evidence="2" type="ORF">E2C01_079166</name>
</gene>
<comment type="caution">
    <text evidence="2">The sequence shown here is derived from an EMBL/GenBank/DDBJ whole genome shotgun (WGS) entry which is preliminary data.</text>
</comment>
<evidence type="ECO:0000313" key="2">
    <source>
        <dbReference type="EMBL" id="MPC84427.1"/>
    </source>
</evidence>
<dbReference type="EMBL" id="VSRR010065423">
    <property type="protein sequence ID" value="MPC84427.1"/>
    <property type="molecule type" value="Genomic_DNA"/>
</dbReference>
<dbReference type="Proteomes" id="UP000324222">
    <property type="component" value="Unassembled WGS sequence"/>
</dbReference>
<accession>A0A5B7ISK4</accession>
<organism evidence="2 3">
    <name type="scientific">Portunus trituberculatus</name>
    <name type="common">Swimming crab</name>
    <name type="synonym">Neptunus trituberculatus</name>
    <dbReference type="NCBI Taxonomy" id="210409"/>
    <lineage>
        <taxon>Eukaryota</taxon>
        <taxon>Metazoa</taxon>
        <taxon>Ecdysozoa</taxon>
        <taxon>Arthropoda</taxon>
        <taxon>Crustacea</taxon>
        <taxon>Multicrustacea</taxon>
        <taxon>Malacostraca</taxon>
        <taxon>Eumalacostraca</taxon>
        <taxon>Eucarida</taxon>
        <taxon>Decapoda</taxon>
        <taxon>Pleocyemata</taxon>
        <taxon>Brachyura</taxon>
        <taxon>Eubrachyura</taxon>
        <taxon>Portunoidea</taxon>
        <taxon>Portunidae</taxon>
        <taxon>Portuninae</taxon>
        <taxon>Portunus</taxon>
    </lineage>
</organism>
<keyword evidence="3" id="KW-1185">Reference proteome</keyword>
<dbReference type="AlphaFoldDB" id="A0A5B7ISK4"/>
<evidence type="ECO:0000313" key="3">
    <source>
        <dbReference type="Proteomes" id="UP000324222"/>
    </source>
</evidence>
<feature type="region of interest" description="Disordered" evidence="1">
    <location>
        <begin position="1"/>
        <end position="31"/>
    </location>
</feature>
<protein>
    <submittedName>
        <fullName evidence="2">Uncharacterized protein</fullName>
    </submittedName>
</protein>
<proteinExistence type="predicted"/>
<reference evidence="2 3" key="1">
    <citation type="submission" date="2019-05" db="EMBL/GenBank/DDBJ databases">
        <title>Another draft genome of Portunus trituberculatus and its Hox gene families provides insights of decapod evolution.</title>
        <authorList>
            <person name="Jeong J.-H."/>
            <person name="Song I."/>
            <person name="Kim S."/>
            <person name="Choi T."/>
            <person name="Kim D."/>
            <person name="Ryu S."/>
            <person name="Kim W."/>
        </authorList>
    </citation>
    <scope>NUCLEOTIDE SEQUENCE [LARGE SCALE GENOMIC DNA]</scope>
    <source>
        <tissue evidence="2">Muscle</tissue>
    </source>
</reference>
<evidence type="ECO:0000256" key="1">
    <source>
        <dbReference type="SAM" id="MobiDB-lite"/>
    </source>
</evidence>
<name>A0A5B7ISK4_PORTR</name>